<protein>
    <recommendedName>
        <fullName evidence="6">BART domain-containing protein</fullName>
    </recommendedName>
</protein>
<keyword evidence="5" id="KW-0966">Cell projection</keyword>
<gene>
    <name evidence="7" type="ORF">SNAT2548_LOCUS18708</name>
</gene>
<dbReference type="Pfam" id="PF11527">
    <property type="entry name" value="ARL2_Bind_BART"/>
    <property type="match status" value="1"/>
</dbReference>
<proteinExistence type="predicted"/>
<feature type="domain" description="BART" evidence="6">
    <location>
        <begin position="23"/>
        <end position="124"/>
    </location>
</feature>
<dbReference type="InterPro" id="IPR042541">
    <property type="entry name" value="BART_sf"/>
</dbReference>
<evidence type="ECO:0000259" key="6">
    <source>
        <dbReference type="Pfam" id="PF11527"/>
    </source>
</evidence>
<dbReference type="Gene3D" id="1.20.1520.10">
    <property type="entry name" value="ADP-ribosylation factor-like 2-binding protein, domain"/>
    <property type="match status" value="1"/>
</dbReference>
<evidence type="ECO:0000256" key="4">
    <source>
        <dbReference type="ARBA" id="ARBA00023069"/>
    </source>
</evidence>
<keyword evidence="8" id="KW-1185">Reference proteome</keyword>
<evidence type="ECO:0000313" key="7">
    <source>
        <dbReference type="EMBL" id="CAE7353610.1"/>
    </source>
</evidence>
<keyword evidence="4" id="KW-0969">Cilium</keyword>
<evidence type="ECO:0000313" key="8">
    <source>
        <dbReference type="Proteomes" id="UP000604046"/>
    </source>
</evidence>
<reference evidence="7" key="1">
    <citation type="submission" date="2021-02" db="EMBL/GenBank/DDBJ databases">
        <authorList>
            <person name="Dougan E. K."/>
            <person name="Rhodes N."/>
            <person name="Thang M."/>
            <person name="Chan C."/>
        </authorList>
    </citation>
    <scope>NUCLEOTIDE SEQUENCE</scope>
</reference>
<dbReference type="GO" id="GO:0005737">
    <property type="term" value="C:cytoplasm"/>
    <property type="evidence" value="ECO:0007669"/>
    <property type="project" value="UniProtKB-SubCell"/>
</dbReference>
<evidence type="ECO:0000256" key="1">
    <source>
        <dbReference type="ARBA" id="ARBA00004138"/>
    </source>
</evidence>
<comment type="caution">
    <text evidence="7">The sequence shown here is derived from an EMBL/GenBank/DDBJ whole genome shotgun (WGS) entry which is preliminary data.</text>
</comment>
<sequence length="143" mass="16540">MSTLEEDVPRLQVLAAKLTKWLLAEEGFGRSLDDFFRGHSQYFDDYQDEHALHYTTLHKEFSTKLEAEVEGWLAEEGLTTDDLALILRAAKDGLAGEDAAAEVDLVEMMLEAVDYQKWISSIFALKRRIRERRKVRVRKVPRL</sequence>
<accession>A0A812PGR7</accession>
<dbReference type="GO" id="GO:0005929">
    <property type="term" value="C:cilium"/>
    <property type="evidence" value="ECO:0007669"/>
    <property type="project" value="UniProtKB-SubCell"/>
</dbReference>
<keyword evidence="3" id="KW-0963">Cytoplasm</keyword>
<dbReference type="EMBL" id="CAJNDS010002153">
    <property type="protein sequence ID" value="CAE7353610.1"/>
    <property type="molecule type" value="Genomic_DNA"/>
</dbReference>
<dbReference type="Proteomes" id="UP000604046">
    <property type="component" value="Unassembled WGS sequence"/>
</dbReference>
<evidence type="ECO:0000256" key="2">
    <source>
        <dbReference type="ARBA" id="ARBA00004496"/>
    </source>
</evidence>
<evidence type="ECO:0000256" key="3">
    <source>
        <dbReference type="ARBA" id="ARBA00022490"/>
    </source>
</evidence>
<name>A0A812PGR7_9DINO</name>
<dbReference type="InterPro" id="IPR023379">
    <property type="entry name" value="BART_dom"/>
</dbReference>
<evidence type="ECO:0000256" key="5">
    <source>
        <dbReference type="ARBA" id="ARBA00023273"/>
    </source>
</evidence>
<organism evidence="7 8">
    <name type="scientific">Symbiodinium natans</name>
    <dbReference type="NCBI Taxonomy" id="878477"/>
    <lineage>
        <taxon>Eukaryota</taxon>
        <taxon>Sar</taxon>
        <taxon>Alveolata</taxon>
        <taxon>Dinophyceae</taxon>
        <taxon>Suessiales</taxon>
        <taxon>Symbiodiniaceae</taxon>
        <taxon>Symbiodinium</taxon>
    </lineage>
</organism>
<comment type="subcellular location">
    <subcellularLocation>
        <location evidence="1">Cell projection</location>
        <location evidence="1">Cilium</location>
    </subcellularLocation>
    <subcellularLocation>
        <location evidence="2">Cytoplasm</location>
    </subcellularLocation>
</comment>
<dbReference type="AlphaFoldDB" id="A0A812PGR7"/>